<feature type="disulfide bond" evidence="1">
    <location>
        <begin position="63"/>
        <end position="72"/>
    </location>
</feature>
<evidence type="ECO:0000259" key="4">
    <source>
        <dbReference type="PROSITE" id="PS50026"/>
    </source>
</evidence>
<feature type="domain" description="EGF-like" evidence="4">
    <location>
        <begin position="37"/>
        <end position="73"/>
    </location>
</feature>
<feature type="disulfide bond" evidence="1">
    <location>
        <begin position="100"/>
        <end position="109"/>
    </location>
</feature>
<organism evidence="5 6">
    <name type="scientific">Clytia hemisphaerica</name>
    <dbReference type="NCBI Taxonomy" id="252671"/>
    <lineage>
        <taxon>Eukaryota</taxon>
        <taxon>Metazoa</taxon>
        <taxon>Cnidaria</taxon>
        <taxon>Hydrozoa</taxon>
        <taxon>Hydroidolina</taxon>
        <taxon>Leptothecata</taxon>
        <taxon>Obeliida</taxon>
        <taxon>Clytiidae</taxon>
        <taxon>Clytia</taxon>
    </lineage>
</organism>
<keyword evidence="1" id="KW-1015">Disulfide bond</keyword>
<dbReference type="SUPFAM" id="SSF57196">
    <property type="entry name" value="EGF/Laminin"/>
    <property type="match status" value="2"/>
</dbReference>
<dbReference type="OrthoDB" id="5989513at2759"/>
<keyword evidence="1" id="KW-0245">EGF-like domain</keyword>
<proteinExistence type="predicted"/>
<comment type="caution">
    <text evidence="1">Lacks conserved residue(s) required for the propagation of feature annotation.</text>
</comment>
<name>A0A7M5VD03_9CNID</name>
<feature type="compositionally biased region" description="Pro residues" evidence="2">
    <location>
        <begin position="160"/>
        <end position="176"/>
    </location>
</feature>
<protein>
    <recommendedName>
        <fullName evidence="4">EGF-like domain-containing protein</fullName>
    </recommendedName>
</protein>
<dbReference type="AlphaFoldDB" id="A0A7M5VD03"/>
<evidence type="ECO:0000256" key="2">
    <source>
        <dbReference type="SAM" id="MobiDB-lite"/>
    </source>
</evidence>
<evidence type="ECO:0000256" key="1">
    <source>
        <dbReference type="PROSITE-ProRule" id="PRU00076"/>
    </source>
</evidence>
<evidence type="ECO:0000313" key="5">
    <source>
        <dbReference type="EnsemblMetazoa" id="CLYHEMP008913.1"/>
    </source>
</evidence>
<evidence type="ECO:0000256" key="3">
    <source>
        <dbReference type="SAM" id="SignalP"/>
    </source>
</evidence>
<feature type="signal peptide" evidence="3">
    <location>
        <begin position="1"/>
        <end position="19"/>
    </location>
</feature>
<dbReference type="InterPro" id="IPR000742">
    <property type="entry name" value="EGF"/>
</dbReference>
<feature type="region of interest" description="Disordered" evidence="2">
    <location>
        <begin position="158"/>
        <end position="182"/>
    </location>
</feature>
<dbReference type="PROSITE" id="PS00022">
    <property type="entry name" value="EGF_1"/>
    <property type="match status" value="1"/>
</dbReference>
<accession>A0A7M5VD03</accession>
<reference evidence="5" key="1">
    <citation type="submission" date="2021-01" db="UniProtKB">
        <authorList>
            <consortium name="EnsemblMetazoa"/>
        </authorList>
    </citation>
    <scope>IDENTIFICATION</scope>
</reference>
<dbReference type="PROSITE" id="PS50026">
    <property type="entry name" value="EGF_3"/>
    <property type="match status" value="2"/>
</dbReference>
<sequence>MACLIKWLLIATMSHVATYGYVVLPDDHYLALVKHHKIGPCEPNPCVFGECHSVDDHSFRCDCFGSFQGNNCETLDPCHSKPCQNGGLCEVVDGKAHCTCNGNWLQPICKECNCPKSSEPGHVPDSYCNGDGKCVCHQIHNTQNNIWIFDESSRACREVPPQPPPTVHLDPSPPIPTMQTTT</sequence>
<dbReference type="Proteomes" id="UP000594262">
    <property type="component" value="Unplaced"/>
</dbReference>
<dbReference type="SMART" id="SM00181">
    <property type="entry name" value="EGF"/>
    <property type="match status" value="2"/>
</dbReference>
<dbReference type="EnsemblMetazoa" id="CLYHEMT008913.1">
    <property type="protein sequence ID" value="CLYHEMP008913.1"/>
    <property type="gene ID" value="CLYHEMG008913"/>
</dbReference>
<keyword evidence="3" id="KW-0732">Signal</keyword>
<feature type="domain" description="EGF-like" evidence="4">
    <location>
        <begin position="74"/>
        <end position="110"/>
    </location>
</feature>
<feature type="disulfide bond" evidence="1">
    <location>
        <begin position="41"/>
        <end position="51"/>
    </location>
</feature>
<evidence type="ECO:0000313" key="6">
    <source>
        <dbReference type="Proteomes" id="UP000594262"/>
    </source>
</evidence>
<dbReference type="Gene3D" id="2.10.25.10">
    <property type="entry name" value="Laminin"/>
    <property type="match status" value="2"/>
</dbReference>
<keyword evidence="6" id="KW-1185">Reference proteome</keyword>
<feature type="chain" id="PRO_5029504852" description="EGF-like domain-containing protein" evidence="3">
    <location>
        <begin position="20"/>
        <end position="182"/>
    </location>
</feature>